<protein>
    <submittedName>
        <fullName evidence="2">Uncharacterized protein</fullName>
    </submittedName>
</protein>
<evidence type="ECO:0000256" key="1">
    <source>
        <dbReference type="SAM" id="Phobius"/>
    </source>
</evidence>
<dbReference type="RefSeq" id="WP_128759422.1">
    <property type="nucleotide sequence ID" value="NZ_QOVI01000001.1"/>
</dbReference>
<keyword evidence="1" id="KW-0472">Membrane</keyword>
<accession>A0A4Q0NYD7</accession>
<gene>
    <name evidence="2" type="ORF">DSM04_1011</name>
</gene>
<keyword evidence="1" id="KW-0812">Transmembrane</keyword>
<dbReference type="AlphaFoldDB" id="A0A4Q0NYD7"/>
<feature type="transmembrane region" description="Helical" evidence="1">
    <location>
        <begin position="43"/>
        <end position="71"/>
    </location>
</feature>
<organism evidence="2 3">
    <name type="scientific">Leeuwenhoekiella aestuarii</name>
    <dbReference type="NCBI Taxonomy" id="2249426"/>
    <lineage>
        <taxon>Bacteria</taxon>
        <taxon>Pseudomonadati</taxon>
        <taxon>Bacteroidota</taxon>
        <taxon>Flavobacteriia</taxon>
        <taxon>Flavobacteriales</taxon>
        <taxon>Flavobacteriaceae</taxon>
        <taxon>Leeuwenhoekiella</taxon>
    </lineage>
</organism>
<dbReference type="EMBL" id="QOVI01000001">
    <property type="protein sequence ID" value="RXG17817.1"/>
    <property type="molecule type" value="Genomic_DNA"/>
</dbReference>
<dbReference type="Proteomes" id="UP000289821">
    <property type="component" value="Unassembled WGS sequence"/>
</dbReference>
<evidence type="ECO:0000313" key="3">
    <source>
        <dbReference type="Proteomes" id="UP000289821"/>
    </source>
</evidence>
<keyword evidence="1" id="KW-1133">Transmembrane helix</keyword>
<evidence type="ECO:0000313" key="2">
    <source>
        <dbReference type="EMBL" id="RXG17817.1"/>
    </source>
</evidence>
<proteinExistence type="predicted"/>
<dbReference type="OrthoDB" id="1448982at2"/>
<reference evidence="2 3" key="1">
    <citation type="submission" date="2018-07" db="EMBL/GenBank/DDBJ databases">
        <title>Leeuwenhoekiella genomics.</title>
        <authorList>
            <person name="Tahon G."/>
            <person name="Willems A."/>
        </authorList>
    </citation>
    <scope>NUCLEOTIDE SEQUENCE [LARGE SCALE GENOMIC DNA]</scope>
    <source>
        <strain evidence="2 3">R-50232</strain>
    </source>
</reference>
<sequence>MKFRFGNWRIDSKSLVRIHWKKYYPKLVVHEKFEKHVKWIMRILTAIGIITSFLILPYWAGIVITLLLFGIEQLFEHTIFEYSIMALQPFPDFDIEYDQWLTNGYFLLNPEIDDHEGYLNYFGPAYADKGYAIKFFNYIRSWNQNKDVDEENNICISFIIESDVSYSTYLYANTERKWLDPMFANYKESMKLEKYGKQQQELILQMVFWKNLKMKEGMFFHKFRNQQKSNEPFYFAPFVAETSQPIEELKVWKTHFKIKGRSELTPSEIEYHHK</sequence>
<name>A0A4Q0NYD7_9FLAO</name>
<comment type="caution">
    <text evidence="2">The sequence shown here is derived from an EMBL/GenBank/DDBJ whole genome shotgun (WGS) entry which is preliminary data.</text>
</comment>
<keyword evidence="3" id="KW-1185">Reference proteome</keyword>